<organism evidence="1 2">
    <name type="scientific">Araneus ventricosus</name>
    <name type="common">Orbweaver spider</name>
    <name type="synonym">Epeira ventricosa</name>
    <dbReference type="NCBI Taxonomy" id="182803"/>
    <lineage>
        <taxon>Eukaryota</taxon>
        <taxon>Metazoa</taxon>
        <taxon>Ecdysozoa</taxon>
        <taxon>Arthropoda</taxon>
        <taxon>Chelicerata</taxon>
        <taxon>Arachnida</taxon>
        <taxon>Araneae</taxon>
        <taxon>Araneomorphae</taxon>
        <taxon>Entelegynae</taxon>
        <taxon>Araneoidea</taxon>
        <taxon>Araneidae</taxon>
        <taxon>Araneus</taxon>
    </lineage>
</organism>
<dbReference type="EMBL" id="BGPR01053771">
    <property type="protein sequence ID" value="GBO30584.1"/>
    <property type="molecule type" value="Genomic_DNA"/>
</dbReference>
<reference evidence="1 2" key="1">
    <citation type="journal article" date="2019" name="Sci. Rep.">
        <title>Orb-weaving spider Araneus ventricosus genome elucidates the spidroin gene catalogue.</title>
        <authorList>
            <person name="Kono N."/>
            <person name="Nakamura H."/>
            <person name="Ohtoshi R."/>
            <person name="Moran D.A.P."/>
            <person name="Shinohara A."/>
            <person name="Yoshida Y."/>
            <person name="Fujiwara M."/>
            <person name="Mori M."/>
            <person name="Tomita M."/>
            <person name="Arakawa K."/>
        </authorList>
    </citation>
    <scope>NUCLEOTIDE SEQUENCE [LARGE SCALE GENOMIC DNA]</scope>
</reference>
<protein>
    <submittedName>
        <fullName evidence="1">Uncharacterized protein</fullName>
    </submittedName>
</protein>
<sequence length="329" mass="38393">LHESYLHDAFGVGFDVHALYENEFNDQGSWLSFFLNKDYRQKFYYLYANPNFEPYHVDVQFSHAATGATKEMQGSVKYQYYDSEHTQPEFSSGGFEDYKITDDENGPFCTCALEFEVKGLGDKERKANAKISWTRDLKRAHHKLNFYYDRSPFHSLETANLKICGSGYLKYPKYDLGKVAFLDTIGMNHQVESALKLHFGKDCSTDQKVKIDGQFFTTEEQRLFESKREEPDTPEHYNPYAYYYQTCLKERARGINYGEQCLEYIRLISTVHGYHFHGKFENVSEEICIAFQMILSAWKSSITFFDVFSSQIKLFSIAEGLANLRLPWT</sequence>
<evidence type="ECO:0000313" key="1">
    <source>
        <dbReference type="EMBL" id="GBO30584.1"/>
    </source>
</evidence>
<proteinExistence type="predicted"/>
<dbReference type="OrthoDB" id="160294at2759"/>
<accession>A0A4Y2W256</accession>
<name>A0A4Y2W256_ARAVE</name>
<dbReference type="AlphaFoldDB" id="A0A4Y2W256"/>
<feature type="non-terminal residue" evidence="1">
    <location>
        <position position="1"/>
    </location>
</feature>
<comment type="caution">
    <text evidence="1">The sequence shown here is derived from an EMBL/GenBank/DDBJ whole genome shotgun (WGS) entry which is preliminary data.</text>
</comment>
<evidence type="ECO:0000313" key="2">
    <source>
        <dbReference type="Proteomes" id="UP000499080"/>
    </source>
</evidence>
<keyword evidence="2" id="KW-1185">Reference proteome</keyword>
<gene>
    <name evidence="1" type="ORF">AVEN_2224_1</name>
</gene>
<dbReference type="Proteomes" id="UP000499080">
    <property type="component" value="Unassembled WGS sequence"/>
</dbReference>